<protein>
    <recommendedName>
        <fullName evidence="6">Flagellar secretion chaperone FliS</fullName>
    </recommendedName>
</protein>
<dbReference type="NCBIfam" id="TIGR00208">
    <property type="entry name" value="fliS"/>
    <property type="match status" value="1"/>
</dbReference>
<evidence type="ECO:0000256" key="6">
    <source>
        <dbReference type="PIRNR" id="PIRNR039090"/>
    </source>
</evidence>
<keyword evidence="3 6" id="KW-0963">Cytoplasm</keyword>
<keyword evidence="7" id="KW-0282">Flagellum</keyword>
<sequence>MMAIQNPYNQYKQNDVMTASPENLTLLLYNGALKFAHQGKIYIEQKNISKAHEAITRVQDIIQELNVSLDMQYDISQNLRALYVYILESLLDANIKKDTAVLDEVIGMVTELRDTWKEAMKIVKTKK</sequence>
<dbReference type="PANTHER" id="PTHR34773:SF1">
    <property type="entry name" value="FLAGELLAR SECRETION CHAPERONE FLIS"/>
    <property type="match status" value="1"/>
</dbReference>
<keyword evidence="5" id="KW-0143">Chaperone</keyword>
<evidence type="ECO:0000313" key="7">
    <source>
        <dbReference type="EMBL" id="SNS48311.1"/>
    </source>
</evidence>
<evidence type="ECO:0000256" key="5">
    <source>
        <dbReference type="ARBA" id="ARBA00023186"/>
    </source>
</evidence>
<evidence type="ECO:0000256" key="3">
    <source>
        <dbReference type="ARBA" id="ARBA00022490"/>
    </source>
</evidence>
<evidence type="ECO:0000313" key="8">
    <source>
        <dbReference type="Proteomes" id="UP000198304"/>
    </source>
</evidence>
<dbReference type="GO" id="GO:0044780">
    <property type="term" value="P:bacterial-type flagellum assembly"/>
    <property type="evidence" value="ECO:0007669"/>
    <property type="project" value="InterPro"/>
</dbReference>
<keyword evidence="7" id="KW-0969">Cilium</keyword>
<dbReference type="GO" id="GO:0071973">
    <property type="term" value="P:bacterial-type flagellum-dependent cell motility"/>
    <property type="evidence" value="ECO:0007669"/>
    <property type="project" value="TreeGrafter"/>
</dbReference>
<dbReference type="GO" id="GO:0005829">
    <property type="term" value="C:cytosol"/>
    <property type="evidence" value="ECO:0007669"/>
    <property type="project" value="UniProtKB-SubCell"/>
</dbReference>
<comment type="similarity">
    <text evidence="2 6">Belongs to the FliS family.</text>
</comment>
<accession>A0A239EV54</accession>
<keyword evidence="8" id="KW-1185">Reference proteome</keyword>
<dbReference type="PANTHER" id="PTHR34773">
    <property type="entry name" value="FLAGELLAR SECRETION CHAPERONE FLIS"/>
    <property type="match status" value="1"/>
</dbReference>
<evidence type="ECO:0000256" key="2">
    <source>
        <dbReference type="ARBA" id="ARBA00008787"/>
    </source>
</evidence>
<keyword evidence="4 6" id="KW-1005">Bacterial flagellum biogenesis</keyword>
<name>A0A239EV54_9FIRM</name>
<evidence type="ECO:0000256" key="1">
    <source>
        <dbReference type="ARBA" id="ARBA00004514"/>
    </source>
</evidence>
<dbReference type="PIRSF" id="PIRSF039090">
    <property type="entry name" value="Flis"/>
    <property type="match status" value="1"/>
</dbReference>
<dbReference type="InterPro" id="IPR036584">
    <property type="entry name" value="FliS_sf"/>
</dbReference>
<dbReference type="InterPro" id="IPR003713">
    <property type="entry name" value="FliS"/>
</dbReference>
<dbReference type="CDD" id="cd16098">
    <property type="entry name" value="FliS"/>
    <property type="match status" value="1"/>
</dbReference>
<proteinExistence type="inferred from homology"/>
<dbReference type="EMBL" id="FZOJ01000011">
    <property type="protein sequence ID" value="SNS48311.1"/>
    <property type="molecule type" value="Genomic_DNA"/>
</dbReference>
<comment type="subcellular location">
    <subcellularLocation>
        <location evidence="1 6">Cytoplasm</location>
        <location evidence="1 6">Cytosol</location>
    </subcellularLocation>
</comment>
<dbReference type="SUPFAM" id="SSF101116">
    <property type="entry name" value="Flagellar export chaperone FliS"/>
    <property type="match status" value="1"/>
</dbReference>
<dbReference type="Pfam" id="PF02561">
    <property type="entry name" value="FliS"/>
    <property type="match status" value="1"/>
</dbReference>
<dbReference type="AlphaFoldDB" id="A0A239EV54"/>
<keyword evidence="7" id="KW-0966">Cell projection</keyword>
<reference evidence="7 8" key="1">
    <citation type="submission" date="2017-06" db="EMBL/GenBank/DDBJ databases">
        <authorList>
            <person name="Kim H.J."/>
            <person name="Triplett B.A."/>
        </authorList>
    </citation>
    <scope>NUCLEOTIDE SEQUENCE [LARGE SCALE GENOMIC DNA]</scope>
    <source>
        <strain evidence="7 8">SCA</strain>
    </source>
</reference>
<dbReference type="Gene3D" id="1.20.120.340">
    <property type="entry name" value="Flagellar protein FliS"/>
    <property type="match status" value="1"/>
</dbReference>
<dbReference type="Proteomes" id="UP000198304">
    <property type="component" value="Unassembled WGS sequence"/>
</dbReference>
<gene>
    <name evidence="7" type="ORF">SAMN05446037_101141</name>
</gene>
<evidence type="ECO:0000256" key="4">
    <source>
        <dbReference type="ARBA" id="ARBA00022795"/>
    </source>
</evidence>
<organism evidence="7 8">
    <name type="scientific">Anaerovirgula multivorans</name>
    <dbReference type="NCBI Taxonomy" id="312168"/>
    <lineage>
        <taxon>Bacteria</taxon>
        <taxon>Bacillati</taxon>
        <taxon>Bacillota</taxon>
        <taxon>Clostridia</taxon>
        <taxon>Peptostreptococcales</taxon>
        <taxon>Natronincolaceae</taxon>
        <taxon>Anaerovirgula</taxon>
    </lineage>
</organism>